<dbReference type="InterPro" id="IPR011009">
    <property type="entry name" value="Kinase-like_dom_sf"/>
</dbReference>
<dbReference type="InterPro" id="IPR051681">
    <property type="entry name" value="Ser/Thr_Kinases-Pseudokinases"/>
</dbReference>
<dbReference type="Gene3D" id="1.10.510.10">
    <property type="entry name" value="Transferase(Phosphotransferase) domain 1"/>
    <property type="match status" value="2"/>
</dbReference>
<feature type="domain" description="Protein kinase" evidence="2">
    <location>
        <begin position="352"/>
        <end position="631"/>
    </location>
</feature>
<dbReference type="InterPro" id="IPR001245">
    <property type="entry name" value="Ser-Thr/Tyr_kinase_cat_dom"/>
</dbReference>
<organism evidence="3 4">
    <name type="scientific">Hohenbuehelia grisea</name>
    <dbReference type="NCBI Taxonomy" id="104357"/>
    <lineage>
        <taxon>Eukaryota</taxon>
        <taxon>Fungi</taxon>
        <taxon>Dikarya</taxon>
        <taxon>Basidiomycota</taxon>
        <taxon>Agaricomycotina</taxon>
        <taxon>Agaricomycetes</taxon>
        <taxon>Agaricomycetidae</taxon>
        <taxon>Agaricales</taxon>
        <taxon>Pleurotineae</taxon>
        <taxon>Pleurotaceae</taxon>
        <taxon>Hohenbuehelia</taxon>
    </lineage>
</organism>
<dbReference type="SUPFAM" id="SSF56112">
    <property type="entry name" value="Protein kinase-like (PK-like)"/>
    <property type="match status" value="2"/>
</dbReference>
<evidence type="ECO:0000256" key="1">
    <source>
        <dbReference type="SAM" id="MobiDB-lite"/>
    </source>
</evidence>
<feature type="region of interest" description="Disordered" evidence="1">
    <location>
        <begin position="32"/>
        <end position="59"/>
    </location>
</feature>
<keyword evidence="4" id="KW-1185">Reference proteome</keyword>
<dbReference type="PANTHER" id="PTHR44329">
    <property type="entry name" value="SERINE/THREONINE-PROTEIN KINASE TNNI3K-RELATED"/>
    <property type="match status" value="1"/>
</dbReference>
<gene>
    <name evidence="3" type="ORF">HGRIS_010295</name>
</gene>
<sequence>MNWLRRLEEQPEEDLRSVLEGLPLQSIISLKNAPARTQEHRPPAPERSPTLSDLSGQVKRQGQYPAAHGGFADIWICDWSIVGGTGSKKVAVKVLRCPNDHEEERDKLNKRLRRELRVWAHLKHPQILPLFGVVSDFGPYLSMVCPWKENGNLNRYLDGPGRDISLSDRFRILYQVSIGLAYLHSFSVVHGDLTGCNVLVDEAGDACLSDFGLSTVMLDIQGSSSYTSSIGGNVRFAAPENYRLDETSDDYLPTITRYSDIYSFGSIMLQTLSGRVPYYYMRSDAQVLIELVKGTWPRRPLESPYVSDLHWQFMKRCWGSDPLSRPIIREIIAYCAKEMTPVPEHEHNDDTMNSLSTYGVFRPDAVVNLSRDGLVETWVGTWDKQPPEKVVIKIIHIRMDRLQKDAVITGLRQYGDIAHPNLLPYLAIAPDIGFYVGTVCSWVDGSVNLNRYLRQHVNRGIDVKEKHRLLLEAGEALAFLHSKRLVHGAFSGWTVLVTKDKCVSLCNTGILPVMLSTFNATPDISVYSEDIRWTDPGIWGIARGLPHFTPSTDVYAFAGVMLQVLTDHEPYTGLWLENVQVIANRIGNIPHTQPEEASQTEWDLMVECWDHQRSRRPTMEVVLSRLRSMWS</sequence>
<evidence type="ECO:0000313" key="3">
    <source>
        <dbReference type="EMBL" id="KAL0950320.1"/>
    </source>
</evidence>
<evidence type="ECO:0000313" key="4">
    <source>
        <dbReference type="Proteomes" id="UP001556367"/>
    </source>
</evidence>
<dbReference type="Proteomes" id="UP001556367">
    <property type="component" value="Unassembled WGS sequence"/>
</dbReference>
<dbReference type="PROSITE" id="PS50011">
    <property type="entry name" value="PROTEIN_KINASE_DOM"/>
    <property type="match status" value="2"/>
</dbReference>
<comment type="caution">
    <text evidence="3">The sequence shown here is derived from an EMBL/GenBank/DDBJ whole genome shotgun (WGS) entry which is preliminary data.</text>
</comment>
<reference evidence="4" key="1">
    <citation type="submission" date="2024-06" db="EMBL/GenBank/DDBJ databases">
        <title>Multi-omics analyses provide insights into the biosynthesis of the anticancer antibiotic pleurotin in Hohenbuehelia grisea.</title>
        <authorList>
            <person name="Weaver J.A."/>
            <person name="Alberti F."/>
        </authorList>
    </citation>
    <scope>NUCLEOTIDE SEQUENCE [LARGE SCALE GENOMIC DNA]</scope>
    <source>
        <strain evidence="4">T-177</strain>
    </source>
</reference>
<name>A0ABR3J5B4_9AGAR</name>
<dbReference type="InterPro" id="IPR000719">
    <property type="entry name" value="Prot_kinase_dom"/>
</dbReference>
<dbReference type="PANTHER" id="PTHR44329:SF214">
    <property type="entry name" value="PROTEIN KINASE DOMAIN-CONTAINING PROTEIN"/>
    <property type="match status" value="1"/>
</dbReference>
<dbReference type="Pfam" id="PF07714">
    <property type="entry name" value="PK_Tyr_Ser-Thr"/>
    <property type="match status" value="2"/>
</dbReference>
<protein>
    <recommendedName>
        <fullName evidence="2">Protein kinase domain-containing protein</fullName>
    </recommendedName>
</protein>
<dbReference type="InterPro" id="IPR008266">
    <property type="entry name" value="Tyr_kinase_AS"/>
</dbReference>
<dbReference type="PROSITE" id="PS00109">
    <property type="entry name" value="PROTEIN_KINASE_TYR"/>
    <property type="match status" value="1"/>
</dbReference>
<feature type="domain" description="Protein kinase" evidence="2">
    <location>
        <begin position="60"/>
        <end position="348"/>
    </location>
</feature>
<proteinExistence type="predicted"/>
<feature type="compositionally biased region" description="Polar residues" evidence="1">
    <location>
        <begin position="49"/>
        <end position="59"/>
    </location>
</feature>
<accession>A0ABR3J5B4</accession>
<dbReference type="EMBL" id="JASNQZ010000012">
    <property type="protein sequence ID" value="KAL0950320.1"/>
    <property type="molecule type" value="Genomic_DNA"/>
</dbReference>
<evidence type="ECO:0000259" key="2">
    <source>
        <dbReference type="PROSITE" id="PS50011"/>
    </source>
</evidence>